<dbReference type="AlphaFoldDB" id="A0A7R9WWQ7"/>
<protein>
    <submittedName>
        <fullName evidence="2">Uncharacterized protein</fullName>
    </submittedName>
</protein>
<feature type="compositionally biased region" description="Low complexity" evidence="1">
    <location>
        <begin position="31"/>
        <end position="40"/>
    </location>
</feature>
<feature type="compositionally biased region" description="Low complexity" evidence="1">
    <location>
        <begin position="247"/>
        <end position="256"/>
    </location>
</feature>
<feature type="region of interest" description="Disordered" evidence="1">
    <location>
        <begin position="64"/>
        <end position="90"/>
    </location>
</feature>
<dbReference type="EMBL" id="HBEF01015504">
    <property type="protein sequence ID" value="CAD8337603.1"/>
    <property type="molecule type" value="Transcribed_RNA"/>
</dbReference>
<proteinExistence type="predicted"/>
<sequence>MGGSAANRAADGRQCQRAKSSEHDECDHQPQQRQQQQQQQRRCHLLRRPVTVVETRRRLFNRLGLFIPTPPPDGCKAKQAQQSPKTHHTLKGRLNDAHAIYECGDTDSETVSSASTTQSSQSGVRFDPTVTILQIPTRHEYSNRIRHHLWTTGHEIRRMKQQNKLEFEFEGRDWKNVVLEDDMNYDAALGQFVHPIHALRQRHQSYNRYKHLRRQQLQARQDYERQQQHGQNPNPHHTASKSRRRQIMPQVQLQQQQYRDGIPNNDCLRGYPVHNSHHAHTSIMDDIFDSDWNQFLPLRRNPTVVGCDVLSSYR</sequence>
<feature type="compositionally biased region" description="Low complexity" evidence="1">
    <location>
        <begin position="228"/>
        <end position="237"/>
    </location>
</feature>
<feature type="region of interest" description="Disordered" evidence="1">
    <location>
        <begin position="1"/>
        <end position="42"/>
    </location>
</feature>
<evidence type="ECO:0000313" key="2">
    <source>
        <dbReference type="EMBL" id="CAD8337603.1"/>
    </source>
</evidence>
<organism evidence="2">
    <name type="scientific">Craspedostauros australis</name>
    <dbReference type="NCBI Taxonomy" id="1486917"/>
    <lineage>
        <taxon>Eukaryota</taxon>
        <taxon>Sar</taxon>
        <taxon>Stramenopiles</taxon>
        <taxon>Ochrophyta</taxon>
        <taxon>Bacillariophyta</taxon>
        <taxon>Bacillariophyceae</taxon>
        <taxon>Bacillariophycidae</taxon>
        <taxon>Naviculales</taxon>
        <taxon>Naviculaceae</taxon>
        <taxon>Craspedostauros</taxon>
    </lineage>
</organism>
<feature type="compositionally biased region" description="Basic and acidic residues" evidence="1">
    <location>
        <begin position="19"/>
        <end position="30"/>
    </location>
</feature>
<accession>A0A7R9WWQ7</accession>
<reference evidence="2" key="1">
    <citation type="submission" date="2021-01" db="EMBL/GenBank/DDBJ databases">
        <authorList>
            <person name="Corre E."/>
            <person name="Pelletier E."/>
            <person name="Niang G."/>
            <person name="Scheremetjew M."/>
            <person name="Finn R."/>
            <person name="Kale V."/>
            <person name="Holt S."/>
            <person name="Cochrane G."/>
            <person name="Meng A."/>
            <person name="Brown T."/>
            <person name="Cohen L."/>
        </authorList>
    </citation>
    <scope>NUCLEOTIDE SEQUENCE</scope>
    <source>
        <strain evidence="2">CCMP3328</strain>
    </source>
</reference>
<evidence type="ECO:0000256" key="1">
    <source>
        <dbReference type="SAM" id="MobiDB-lite"/>
    </source>
</evidence>
<name>A0A7R9WWQ7_9STRA</name>
<feature type="region of interest" description="Disordered" evidence="1">
    <location>
        <begin position="216"/>
        <end position="256"/>
    </location>
</feature>
<gene>
    <name evidence="2" type="ORF">CAUS1442_LOCUS9731</name>
</gene>